<gene>
    <name evidence="1" type="ORF">MW871_14955</name>
</gene>
<keyword evidence="2" id="KW-1185">Reference proteome</keyword>
<name>A0A9X1Y0T7_9FLAO</name>
<sequence>MLSSQDIEQVNRILKRIVPSIMLSVQNYNPDQELREGIVIGIPGKKKGFNEMVYTNIENITPWQLKTFDTMVKKFLPNKSTIEQHGTITRIIFK</sequence>
<dbReference type="Proteomes" id="UP001139260">
    <property type="component" value="Unassembled WGS sequence"/>
</dbReference>
<dbReference type="AlphaFoldDB" id="A0A9X1Y0T7"/>
<protein>
    <submittedName>
        <fullName evidence="1">Uncharacterized protein</fullName>
    </submittedName>
</protein>
<accession>A0A9X1Y0T7</accession>
<proteinExistence type="predicted"/>
<dbReference type="RefSeq" id="WP_248429215.1">
    <property type="nucleotide sequence ID" value="NZ_JALNUB010000013.1"/>
</dbReference>
<dbReference type="EMBL" id="JALNUB010000013">
    <property type="protein sequence ID" value="MCK8143187.1"/>
    <property type="molecule type" value="Genomic_DNA"/>
</dbReference>
<evidence type="ECO:0000313" key="1">
    <source>
        <dbReference type="EMBL" id="MCK8143187.1"/>
    </source>
</evidence>
<evidence type="ECO:0000313" key="2">
    <source>
        <dbReference type="Proteomes" id="UP001139260"/>
    </source>
</evidence>
<comment type="caution">
    <text evidence="1">The sequence shown here is derived from an EMBL/GenBank/DDBJ whole genome shotgun (WGS) entry which is preliminary data.</text>
</comment>
<reference evidence="1" key="1">
    <citation type="submission" date="2022-04" db="EMBL/GenBank/DDBJ databases">
        <title>Flavobacterium pygoscelis sp. nov. isolated from Chinstrap chick (Pygoscelis antarcticus).</title>
        <authorList>
            <person name="Irgang R."/>
            <person name="Poblete-Morales M."/>
            <person name="Avendano-Herrera R."/>
        </authorList>
    </citation>
    <scope>NUCLEOTIDE SEQUENCE</scope>
    <source>
        <strain evidence="1">I-SCBP12n</strain>
    </source>
</reference>
<organism evidence="1 2">
    <name type="scientific">Flavobacterium pygoscelis</name>
    <dbReference type="NCBI Taxonomy" id="2893176"/>
    <lineage>
        <taxon>Bacteria</taxon>
        <taxon>Pseudomonadati</taxon>
        <taxon>Bacteroidota</taxon>
        <taxon>Flavobacteriia</taxon>
        <taxon>Flavobacteriales</taxon>
        <taxon>Flavobacteriaceae</taxon>
        <taxon>Flavobacterium</taxon>
    </lineage>
</organism>